<evidence type="ECO:0000313" key="1">
    <source>
        <dbReference type="EMBL" id="MFE9604483.1"/>
    </source>
</evidence>
<comment type="caution">
    <text evidence="1">The sequence shown here is derived from an EMBL/GenBank/DDBJ whole genome shotgun (WGS) entry which is preliminary data.</text>
</comment>
<keyword evidence="2" id="KW-1185">Reference proteome</keyword>
<accession>A0ABW6MG39</accession>
<organism evidence="1 2">
    <name type="scientific">Streptomyces hokutonensis</name>
    <dbReference type="NCBI Taxonomy" id="1306990"/>
    <lineage>
        <taxon>Bacteria</taxon>
        <taxon>Bacillati</taxon>
        <taxon>Actinomycetota</taxon>
        <taxon>Actinomycetes</taxon>
        <taxon>Kitasatosporales</taxon>
        <taxon>Streptomycetaceae</taxon>
        <taxon>Streptomyces</taxon>
    </lineage>
</organism>
<sequence>MAPSAYEVPYKGAEFVPVTVQRQVAAIVECTEEWTGMTVRAMESPEWMELFVSCLLTGTAPGDPWEQAVTNCLTALCCRAAGQDVNVCVAGLVNMYLGHDAKPGLIVFDIRLGLTVLDVIDSADQRAVSLLVEELVRRTTEARNGYAAREVLAHPLFLALTTDSQTRDCKDLVRTCALDAGALPEEAYRDLSTALDRSETVLNSSVTSATPRTLLQPREVG</sequence>
<evidence type="ECO:0000313" key="2">
    <source>
        <dbReference type="Proteomes" id="UP001601303"/>
    </source>
</evidence>
<protein>
    <submittedName>
        <fullName evidence="1">Uncharacterized protein</fullName>
    </submittedName>
</protein>
<reference evidence="1 2" key="1">
    <citation type="submission" date="2024-10" db="EMBL/GenBank/DDBJ databases">
        <title>The Natural Products Discovery Center: Release of the First 8490 Sequenced Strains for Exploring Actinobacteria Biosynthetic Diversity.</title>
        <authorList>
            <person name="Kalkreuter E."/>
            <person name="Kautsar S.A."/>
            <person name="Yang D."/>
            <person name="Bader C.D."/>
            <person name="Teijaro C.N."/>
            <person name="Fluegel L."/>
            <person name="Davis C.M."/>
            <person name="Simpson J.R."/>
            <person name="Lauterbach L."/>
            <person name="Steele A.D."/>
            <person name="Gui C."/>
            <person name="Meng S."/>
            <person name="Li G."/>
            <person name="Viehrig K."/>
            <person name="Ye F."/>
            <person name="Su P."/>
            <person name="Kiefer A.F."/>
            <person name="Nichols A."/>
            <person name="Cepeda A.J."/>
            <person name="Yan W."/>
            <person name="Fan B."/>
            <person name="Jiang Y."/>
            <person name="Adhikari A."/>
            <person name="Zheng C.-J."/>
            <person name="Schuster L."/>
            <person name="Cowan T.M."/>
            <person name="Smanski M.J."/>
            <person name="Chevrette M.G."/>
            <person name="De Carvalho L.P.S."/>
            <person name="Shen B."/>
        </authorList>
    </citation>
    <scope>NUCLEOTIDE SEQUENCE [LARGE SCALE GENOMIC DNA]</scope>
    <source>
        <strain evidence="1 2">NPDC006488</strain>
    </source>
</reference>
<dbReference type="EMBL" id="JBIAHM010000016">
    <property type="protein sequence ID" value="MFE9604483.1"/>
    <property type="molecule type" value="Genomic_DNA"/>
</dbReference>
<dbReference type="RefSeq" id="WP_388113415.1">
    <property type="nucleotide sequence ID" value="NZ_JBIAHM010000016.1"/>
</dbReference>
<name>A0ABW6MG39_9ACTN</name>
<gene>
    <name evidence="1" type="ORF">ACFYNQ_38815</name>
</gene>
<proteinExistence type="predicted"/>
<dbReference type="Proteomes" id="UP001601303">
    <property type="component" value="Unassembled WGS sequence"/>
</dbReference>